<comment type="caution">
    <text evidence="1">The sequence shown here is derived from an EMBL/GenBank/DDBJ whole genome shotgun (WGS) entry which is preliminary data.</text>
</comment>
<dbReference type="RefSeq" id="WP_118052284.1">
    <property type="nucleotide sequence ID" value="NZ_JAPZEC010000001.1"/>
</dbReference>
<evidence type="ECO:0000313" key="2">
    <source>
        <dbReference type="Proteomes" id="UP001148455"/>
    </source>
</evidence>
<gene>
    <name evidence="1" type="ORF">O8D18_01855</name>
</gene>
<protein>
    <submittedName>
        <fullName evidence="1">Uncharacterized protein</fullName>
    </submittedName>
</protein>
<sequence>MTKVFQSLEEEKQEAINLAEKKGANNMIENFIKAGADTLMIMQATGLTKEEIEEIKKNMLTTK</sequence>
<accession>A0A414PD91</accession>
<dbReference type="Proteomes" id="UP001148455">
    <property type="component" value="Unassembled WGS sequence"/>
</dbReference>
<dbReference type="AlphaFoldDB" id="A0A414PD91"/>
<name>A0A414PD91_MEDGN</name>
<reference evidence="1" key="1">
    <citation type="submission" date="2022-12" db="EMBL/GenBank/DDBJ databases">
        <title>Genome of R. gnavus strain RSHDN_123.</title>
        <authorList>
            <person name="Abdugheni R."/>
        </authorList>
    </citation>
    <scope>NUCLEOTIDE SEQUENCE</scope>
    <source>
        <strain evidence="1">RSHDN_123</strain>
    </source>
</reference>
<proteinExistence type="predicted"/>
<dbReference type="EMBL" id="JAPZED010000001">
    <property type="protein sequence ID" value="MCZ7692795.1"/>
    <property type="molecule type" value="Genomic_DNA"/>
</dbReference>
<evidence type="ECO:0000313" key="1">
    <source>
        <dbReference type="EMBL" id="MCZ7692795.1"/>
    </source>
</evidence>
<organism evidence="1 2">
    <name type="scientific">Mediterraneibacter gnavus</name>
    <name type="common">Ruminococcus gnavus</name>
    <dbReference type="NCBI Taxonomy" id="33038"/>
    <lineage>
        <taxon>Bacteria</taxon>
        <taxon>Bacillati</taxon>
        <taxon>Bacillota</taxon>
        <taxon>Clostridia</taxon>
        <taxon>Lachnospirales</taxon>
        <taxon>Lachnospiraceae</taxon>
        <taxon>Mediterraneibacter</taxon>
    </lineage>
</organism>